<organism evidence="2 3">
    <name type="scientific">Saccharopolyspora gloriosae</name>
    <dbReference type="NCBI Taxonomy" id="455344"/>
    <lineage>
        <taxon>Bacteria</taxon>
        <taxon>Bacillati</taxon>
        <taxon>Actinomycetota</taxon>
        <taxon>Actinomycetes</taxon>
        <taxon>Pseudonocardiales</taxon>
        <taxon>Pseudonocardiaceae</taxon>
        <taxon>Saccharopolyspora</taxon>
    </lineage>
</organism>
<dbReference type="Proteomes" id="UP000580474">
    <property type="component" value="Unassembled WGS sequence"/>
</dbReference>
<evidence type="ECO:0000259" key="1">
    <source>
        <dbReference type="PROSITE" id="PS51186"/>
    </source>
</evidence>
<evidence type="ECO:0000313" key="3">
    <source>
        <dbReference type="Proteomes" id="UP000580474"/>
    </source>
</evidence>
<keyword evidence="2" id="KW-0808">Transferase</keyword>
<dbReference type="GO" id="GO:1990189">
    <property type="term" value="F:protein N-terminal-serine acetyltransferase activity"/>
    <property type="evidence" value="ECO:0007669"/>
    <property type="project" value="TreeGrafter"/>
</dbReference>
<dbReference type="InterPro" id="IPR016181">
    <property type="entry name" value="Acyl_CoA_acyltransferase"/>
</dbReference>
<reference evidence="2 3" key="1">
    <citation type="submission" date="2020-08" db="EMBL/GenBank/DDBJ databases">
        <title>Sequencing the genomes of 1000 actinobacteria strains.</title>
        <authorList>
            <person name="Klenk H.-P."/>
        </authorList>
    </citation>
    <scope>NUCLEOTIDE SEQUENCE [LARGE SCALE GENOMIC DNA]</scope>
    <source>
        <strain evidence="2 3">DSM 45582</strain>
    </source>
</reference>
<dbReference type="PANTHER" id="PTHR43441">
    <property type="entry name" value="RIBOSOMAL-PROTEIN-SERINE ACETYLTRANSFERASE"/>
    <property type="match status" value="1"/>
</dbReference>
<evidence type="ECO:0000313" key="2">
    <source>
        <dbReference type="EMBL" id="MBB5071812.1"/>
    </source>
</evidence>
<dbReference type="Gene3D" id="3.40.630.30">
    <property type="match status" value="1"/>
</dbReference>
<dbReference type="PANTHER" id="PTHR43441:SF3">
    <property type="entry name" value="ACETYLTRANSFERASE"/>
    <property type="match status" value="1"/>
</dbReference>
<proteinExistence type="predicted"/>
<gene>
    <name evidence="2" type="ORF">BJ969_004900</name>
</gene>
<dbReference type="InterPro" id="IPR000182">
    <property type="entry name" value="GNAT_dom"/>
</dbReference>
<dbReference type="InterPro" id="IPR051908">
    <property type="entry name" value="Ribosomal_N-acetyltransferase"/>
</dbReference>
<feature type="domain" description="N-acetyltransferase" evidence="1">
    <location>
        <begin position="24"/>
        <end position="179"/>
    </location>
</feature>
<accession>A0A840NRQ3</accession>
<dbReference type="Pfam" id="PF13302">
    <property type="entry name" value="Acetyltransf_3"/>
    <property type="match status" value="1"/>
</dbReference>
<dbReference type="SUPFAM" id="SSF55729">
    <property type="entry name" value="Acyl-CoA N-acyltransferases (Nat)"/>
    <property type="match status" value="1"/>
</dbReference>
<dbReference type="RefSeq" id="WP_184482460.1">
    <property type="nucleotide sequence ID" value="NZ_JACHIV010000001.1"/>
</dbReference>
<protein>
    <submittedName>
        <fullName evidence="2">RimJ/RimL family protein N-acetyltransferase</fullName>
    </submittedName>
</protein>
<keyword evidence="3" id="KW-1185">Reference proteome</keyword>
<dbReference type="AlphaFoldDB" id="A0A840NRQ3"/>
<dbReference type="GO" id="GO:0005737">
    <property type="term" value="C:cytoplasm"/>
    <property type="evidence" value="ECO:0007669"/>
    <property type="project" value="TreeGrafter"/>
</dbReference>
<dbReference type="EMBL" id="JACHIV010000001">
    <property type="protein sequence ID" value="MBB5071812.1"/>
    <property type="molecule type" value="Genomic_DNA"/>
</dbReference>
<dbReference type="GO" id="GO:0008999">
    <property type="term" value="F:protein-N-terminal-alanine acetyltransferase activity"/>
    <property type="evidence" value="ECO:0007669"/>
    <property type="project" value="TreeGrafter"/>
</dbReference>
<sequence length="186" mass="20745">MEPHEKLHHDGVDLRRWRLEDAGVVLRLVTESLEHLGPWLPWAKPGYGMKEAADFVGKNDRDWAQRTAFNYAVLGPDQQVIGAAGLMSRIGPGGLEIGYWLHRDFEGRGIMRRAVIALIDEGFRLGADRLEIWHDEANARSGAIPKSLGFIEVDRCPVPEDQLAPAGSGTHLVWRLTASGLPRRPE</sequence>
<dbReference type="PROSITE" id="PS51186">
    <property type="entry name" value="GNAT"/>
    <property type="match status" value="1"/>
</dbReference>
<comment type="caution">
    <text evidence="2">The sequence shown here is derived from an EMBL/GenBank/DDBJ whole genome shotgun (WGS) entry which is preliminary data.</text>
</comment>
<name>A0A840NRQ3_9PSEU</name>